<organism evidence="3 4">
    <name type="scientific">Lithocarpus litseifolius</name>
    <dbReference type="NCBI Taxonomy" id="425828"/>
    <lineage>
        <taxon>Eukaryota</taxon>
        <taxon>Viridiplantae</taxon>
        <taxon>Streptophyta</taxon>
        <taxon>Embryophyta</taxon>
        <taxon>Tracheophyta</taxon>
        <taxon>Spermatophyta</taxon>
        <taxon>Magnoliopsida</taxon>
        <taxon>eudicotyledons</taxon>
        <taxon>Gunneridae</taxon>
        <taxon>Pentapetalae</taxon>
        <taxon>rosids</taxon>
        <taxon>fabids</taxon>
        <taxon>Fagales</taxon>
        <taxon>Fagaceae</taxon>
        <taxon>Lithocarpus</taxon>
    </lineage>
</organism>
<feature type="domain" description="Aminotransferase-like plant mobile" evidence="2">
    <location>
        <begin position="32"/>
        <end position="193"/>
    </location>
</feature>
<feature type="compositionally biased region" description="Acidic residues" evidence="1">
    <location>
        <begin position="295"/>
        <end position="304"/>
    </location>
</feature>
<dbReference type="EMBL" id="JAZDWU010000009">
    <property type="protein sequence ID" value="KAK9991047.1"/>
    <property type="molecule type" value="Genomic_DNA"/>
</dbReference>
<evidence type="ECO:0000313" key="4">
    <source>
        <dbReference type="Proteomes" id="UP001459277"/>
    </source>
</evidence>
<dbReference type="InterPro" id="IPR044824">
    <property type="entry name" value="MAIN-like"/>
</dbReference>
<evidence type="ECO:0000259" key="2">
    <source>
        <dbReference type="Pfam" id="PF10536"/>
    </source>
</evidence>
<gene>
    <name evidence="3" type="ORF">SO802_026032</name>
</gene>
<keyword evidence="4" id="KW-1185">Reference proteome</keyword>
<name>A0AAW2BYX2_9ROSI</name>
<protein>
    <recommendedName>
        <fullName evidence="2">Aminotransferase-like plant mobile domain-containing protein</fullName>
    </recommendedName>
</protein>
<evidence type="ECO:0000256" key="1">
    <source>
        <dbReference type="SAM" id="MobiDB-lite"/>
    </source>
</evidence>
<dbReference type="InterPro" id="IPR019557">
    <property type="entry name" value="AminoTfrase-like_pln_mobile"/>
</dbReference>
<proteinExistence type="predicted"/>
<dbReference type="PANTHER" id="PTHR46033:SF8">
    <property type="entry name" value="PROTEIN MAINTENANCE OF MERISTEMS-LIKE"/>
    <property type="match status" value="1"/>
</dbReference>
<feature type="region of interest" description="Disordered" evidence="1">
    <location>
        <begin position="284"/>
        <end position="310"/>
    </location>
</feature>
<comment type="caution">
    <text evidence="3">The sequence shown here is derived from an EMBL/GenBank/DDBJ whole genome shotgun (WGS) entry which is preliminary data.</text>
</comment>
<sequence length="396" mass="45104">MLKSAWATLSPSIKNIINEAGFGTFFETLLNQETHEYKDLQLLLALAECFWDSTCTFHFPSIGEVMLIPYDFFVITGLRLGDERILVIDSLSSAELKKLLGVMPSRMRSNNIPFSWLCESIPLSENVAKGARMFILLLIGTFLCLDLGSTMNLHYLGSLRKIEQIRNYDRGDMAYATLMHFMIQLSRRSFSSLGWAPFVWQMDLDPWVGCEGYTKCERALELNAHQVLFECGHGRYWYHGDRVLPQVKHGYPPTTIPTSLCHTIRLANFLADEEIARARDGYIVAGPPSSKREEGGEEEEEEEISSPYHAGSSSSFMETYPYFLAWQYDVMNPNGTYSSMPLTRPEHVPNVPWPDPVDMDLIEESMRMIRGLQSLARTQSSQYVLNDASWVCHVAF</sequence>
<dbReference type="Proteomes" id="UP001459277">
    <property type="component" value="Unassembled WGS sequence"/>
</dbReference>
<accession>A0AAW2BYX2</accession>
<reference evidence="3 4" key="1">
    <citation type="submission" date="2024-01" db="EMBL/GenBank/DDBJ databases">
        <title>A telomere-to-telomere, gap-free genome of sweet tea (Lithocarpus litseifolius).</title>
        <authorList>
            <person name="Zhou J."/>
        </authorList>
    </citation>
    <scope>NUCLEOTIDE SEQUENCE [LARGE SCALE GENOMIC DNA]</scope>
    <source>
        <strain evidence="3">Zhou-2022a</strain>
        <tissue evidence="3">Leaf</tissue>
    </source>
</reference>
<dbReference type="Pfam" id="PF10536">
    <property type="entry name" value="PMD"/>
    <property type="match status" value="1"/>
</dbReference>
<dbReference type="AlphaFoldDB" id="A0AAW2BYX2"/>
<dbReference type="GO" id="GO:0010073">
    <property type="term" value="P:meristem maintenance"/>
    <property type="evidence" value="ECO:0007669"/>
    <property type="project" value="InterPro"/>
</dbReference>
<dbReference type="PANTHER" id="PTHR46033">
    <property type="entry name" value="PROTEIN MAIN-LIKE 2"/>
    <property type="match status" value="1"/>
</dbReference>
<evidence type="ECO:0000313" key="3">
    <source>
        <dbReference type="EMBL" id="KAK9991047.1"/>
    </source>
</evidence>